<dbReference type="RefSeq" id="WP_179661899.1">
    <property type="nucleotide sequence ID" value="NZ_JACCBG010000001.1"/>
</dbReference>
<dbReference type="EMBL" id="JACCBG010000001">
    <property type="protein sequence ID" value="NYD39947.1"/>
    <property type="molecule type" value="Genomic_DNA"/>
</dbReference>
<name>A0A7Y9E2Y5_9ACTN</name>
<reference evidence="2 4" key="1">
    <citation type="submission" date="2020-07" db="EMBL/GenBank/DDBJ databases">
        <title>Sequencing the genomes of 1000 actinobacteria strains.</title>
        <authorList>
            <person name="Klenk H.-P."/>
        </authorList>
    </citation>
    <scope>NUCLEOTIDE SEQUENCE [LARGE SCALE GENOMIC DNA]</scope>
    <source>
        <strain evidence="2 4">DSM 21350</strain>
    </source>
</reference>
<evidence type="ECO:0000313" key="4">
    <source>
        <dbReference type="Proteomes" id="UP000535511"/>
    </source>
</evidence>
<dbReference type="AlphaFoldDB" id="A0A7Y9E2Y5"/>
<dbReference type="Proteomes" id="UP000535511">
    <property type="component" value="Unassembled WGS sequence"/>
</dbReference>
<evidence type="ECO:0000313" key="2">
    <source>
        <dbReference type="EMBL" id="NYD39947.1"/>
    </source>
</evidence>
<comment type="caution">
    <text evidence="2">The sequence shown here is derived from an EMBL/GenBank/DDBJ whole genome shotgun (WGS) entry which is preliminary data.</text>
</comment>
<accession>A0A7Y9E2Y5</accession>
<evidence type="ECO:0000313" key="3">
    <source>
        <dbReference type="EMBL" id="NYD43979.1"/>
    </source>
</evidence>
<evidence type="ECO:0000256" key="1">
    <source>
        <dbReference type="SAM" id="MobiDB-lite"/>
    </source>
</evidence>
<keyword evidence="4" id="KW-1185">Reference proteome</keyword>
<feature type="compositionally biased region" description="Basic and acidic residues" evidence="1">
    <location>
        <begin position="101"/>
        <end position="117"/>
    </location>
</feature>
<gene>
    <name evidence="2" type="ORF">BJZ21_000030</name>
    <name evidence="3" type="ORF">BJZ21_004062</name>
</gene>
<organism evidence="2 4">
    <name type="scientific">Nocardioides panaciterrulae</name>
    <dbReference type="NCBI Taxonomy" id="661492"/>
    <lineage>
        <taxon>Bacteria</taxon>
        <taxon>Bacillati</taxon>
        <taxon>Actinomycetota</taxon>
        <taxon>Actinomycetes</taxon>
        <taxon>Propionibacteriales</taxon>
        <taxon>Nocardioidaceae</taxon>
        <taxon>Nocardioides</taxon>
    </lineage>
</organism>
<sequence length="160" mass="18101">MSGAGQPRHARAEIRAFAKWLRTNGWVYESVDSSGHTIWSHPKASGQYKLPETPTHFSVQAARRDVARLLGQRVPGKRKGKGKPKPERRDFALQQAQRQAAVRERERASSEESRASERPVPSGPAASVRRPARRLPWEDGDEDYDRGIERLMREIPGGRK</sequence>
<protein>
    <submittedName>
        <fullName evidence="2">Uncharacterized protein</fullName>
    </submittedName>
</protein>
<feature type="region of interest" description="Disordered" evidence="1">
    <location>
        <begin position="35"/>
        <end position="160"/>
    </location>
</feature>
<feature type="compositionally biased region" description="Basic and acidic residues" evidence="1">
    <location>
        <begin position="145"/>
        <end position="160"/>
    </location>
</feature>
<dbReference type="EMBL" id="JACCBG010000001">
    <property type="protein sequence ID" value="NYD43979.1"/>
    <property type="molecule type" value="Genomic_DNA"/>
</dbReference>
<proteinExistence type="predicted"/>